<dbReference type="CTD" id="24592604"/>
<dbReference type="GeneID" id="24592604"/>
<reference evidence="3" key="1">
    <citation type="journal article" date="2012" name="Nat. Genet.">
        <title>Whole-genome sequence of Schistosoma haematobium.</title>
        <authorList>
            <person name="Young N.D."/>
            <person name="Jex A.R."/>
            <person name="Li B."/>
            <person name="Liu S."/>
            <person name="Yang L."/>
            <person name="Xiong Z."/>
            <person name="Li Y."/>
            <person name="Cantacessi C."/>
            <person name="Hall R.S."/>
            <person name="Xu X."/>
            <person name="Chen F."/>
            <person name="Wu X."/>
            <person name="Zerlotini A."/>
            <person name="Oliveira G."/>
            <person name="Hofmann A."/>
            <person name="Zhang G."/>
            <person name="Fang X."/>
            <person name="Kang Y."/>
            <person name="Campbell B.E."/>
            <person name="Loukas A."/>
            <person name="Ranganathan S."/>
            <person name="Rollinson D."/>
            <person name="Rinaldi G."/>
            <person name="Brindley P.J."/>
            <person name="Yang H."/>
            <person name="Wang J."/>
            <person name="Wang J."/>
            <person name="Gasser R.B."/>
        </authorList>
    </citation>
    <scope>NUCLEOTIDE SEQUENCE</scope>
</reference>
<dbReference type="CDD" id="cd11713">
    <property type="entry name" value="GINS_A_psf3"/>
    <property type="match status" value="1"/>
</dbReference>
<dbReference type="Gene3D" id="1.20.58.2050">
    <property type="match status" value="1"/>
</dbReference>
<reference evidence="3" key="3">
    <citation type="submission" date="2021-06" db="EMBL/GenBank/DDBJ databases">
        <title>Chromosome-level genome assembly for S. haematobium.</title>
        <authorList>
            <person name="Stroehlein A.J."/>
        </authorList>
    </citation>
    <scope>NUCLEOTIDE SEQUENCE</scope>
</reference>
<dbReference type="RefSeq" id="XP_035589492.1">
    <property type="nucleotide sequence ID" value="XM_035731926.2"/>
</dbReference>
<comment type="subunit">
    <text evidence="1">Component of the GINS complex.</text>
</comment>
<keyword evidence="1" id="KW-0235">DNA replication</keyword>
<protein>
    <recommendedName>
        <fullName evidence="1">DNA replication complex GINS protein PSF3</fullName>
    </recommendedName>
</protein>
<dbReference type="PANTHER" id="PTHR22768:SF0">
    <property type="entry name" value="DNA REPLICATION COMPLEX GINS PROTEIN PSF3"/>
    <property type="match status" value="1"/>
</dbReference>
<dbReference type="AlphaFoldDB" id="A0A6A5E1R6"/>
<evidence type="ECO:0000313" key="4">
    <source>
        <dbReference type="Proteomes" id="UP000471633"/>
    </source>
</evidence>
<dbReference type="InterPro" id="IPR038437">
    <property type="entry name" value="GINS_Psf3_sf"/>
</dbReference>
<dbReference type="PANTHER" id="PTHR22768">
    <property type="entry name" value="DNA REPLICATION COMPLEX GINS PROTEIN PSF3"/>
    <property type="match status" value="1"/>
</dbReference>
<reference evidence="3" key="4">
    <citation type="journal article" date="2022" name="PLoS Pathog.">
        <title>Chromosome-level genome of Schistosoma haematobium underpins genome-wide explorations of molecular variation.</title>
        <authorList>
            <person name="Stroehlein A.J."/>
            <person name="Korhonen P.K."/>
            <person name="Lee V.V."/>
            <person name="Ralph S.A."/>
            <person name="Mentink-Kane M."/>
            <person name="You H."/>
            <person name="McManus D.P."/>
            <person name="Tchuente L.T."/>
            <person name="Stothard J.R."/>
            <person name="Kaur P."/>
            <person name="Dudchenko O."/>
            <person name="Aiden E.L."/>
            <person name="Yang B."/>
            <person name="Yang H."/>
            <person name="Emery A.M."/>
            <person name="Webster B.L."/>
            <person name="Brindley P.J."/>
            <person name="Rollinson D."/>
            <person name="Chang B.C.H."/>
            <person name="Gasser R.B."/>
            <person name="Young N.D."/>
        </authorList>
    </citation>
    <scope>NUCLEOTIDE SEQUENCE</scope>
</reference>
<feature type="domain" description="DNA replication complex GINS protein PSF3 N-terminal" evidence="2">
    <location>
        <begin position="42"/>
        <end position="104"/>
    </location>
</feature>
<dbReference type="KEGG" id="shx:MS3_00003008"/>
<dbReference type="GO" id="GO:1902975">
    <property type="term" value="P:mitotic DNA replication initiation"/>
    <property type="evidence" value="ECO:0007669"/>
    <property type="project" value="TreeGrafter"/>
</dbReference>
<comment type="subcellular location">
    <subcellularLocation>
        <location evidence="1">Nucleus</location>
    </subcellularLocation>
</comment>
<evidence type="ECO:0000313" key="3">
    <source>
        <dbReference type="EMBL" id="KAH9590252.1"/>
    </source>
</evidence>
<dbReference type="EMBL" id="AMPZ03000002">
    <property type="protein sequence ID" value="KAH9590252.1"/>
    <property type="molecule type" value="Genomic_DNA"/>
</dbReference>
<proteinExistence type="inferred from homology"/>
<comment type="caution">
    <text evidence="3">The sequence shown here is derived from an EMBL/GenBank/DDBJ whole genome shotgun (WGS) entry which is preliminary data.</text>
</comment>
<reference evidence="3" key="2">
    <citation type="journal article" date="2019" name="Gigascience">
        <title>High-quality Schistosoma haematobium genome achieved by single-molecule and long-range sequencing.</title>
        <authorList>
            <person name="Stroehlein A.J."/>
            <person name="Korhonen P.K."/>
            <person name="Chong T.M."/>
            <person name="Lim Y.L."/>
            <person name="Chan K.G."/>
            <person name="Webster B."/>
            <person name="Rollinson D."/>
            <person name="Brindley P.J."/>
            <person name="Gasser R.B."/>
            <person name="Young N.D."/>
        </authorList>
    </citation>
    <scope>NUCLEOTIDE SEQUENCE</scope>
</reference>
<dbReference type="InterPro" id="IPR010492">
    <property type="entry name" value="GINS_Psf3"/>
</dbReference>
<dbReference type="CDD" id="cd21693">
    <property type="entry name" value="GINS_B_Psf3"/>
    <property type="match status" value="1"/>
</dbReference>
<organism evidence="3 4">
    <name type="scientific">Schistosoma haematobium</name>
    <name type="common">Blood fluke</name>
    <dbReference type="NCBI Taxonomy" id="6185"/>
    <lineage>
        <taxon>Eukaryota</taxon>
        <taxon>Metazoa</taxon>
        <taxon>Spiralia</taxon>
        <taxon>Lophotrochozoa</taxon>
        <taxon>Platyhelminthes</taxon>
        <taxon>Trematoda</taxon>
        <taxon>Digenea</taxon>
        <taxon>Strigeidida</taxon>
        <taxon>Schistosomatoidea</taxon>
        <taxon>Schistosomatidae</taxon>
        <taxon>Schistosoma</taxon>
    </lineage>
</organism>
<dbReference type="InterPro" id="IPR055221">
    <property type="entry name" value="PSF3_N"/>
</dbReference>
<dbReference type="SUPFAM" id="SSF160059">
    <property type="entry name" value="PriA/YqbF domain"/>
    <property type="match status" value="1"/>
</dbReference>
<comment type="function">
    <text evidence="1">The GINS complex plays an essential role in the initiation of DNA replication.</text>
</comment>
<keyword evidence="4" id="KW-1185">Reference proteome</keyword>
<comment type="similarity">
    <text evidence="1">Belongs to the GINS3/PSF3 family.</text>
</comment>
<accession>A0A6A5E1R6</accession>
<dbReference type="SUPFAM" id="SSF158573">
    <property type="entry name" value="GINS helical bundle-like"/>
    <property type="match status" value="1"/>
</dbReference>
<keyword evidence="1" id="KW-0539">Nucleus</keyword>
<dbReference type="Pfam" id="PF22466">
    <property type="entry name" value="PSF3_N"/>
    <property type="match status" value="1"/>
</dbReference>
<gene>
    <name evidence="3" type="primary">MACF1_1</name>
    <name evidence="3" type="ORF">MS3_00003008</name>
</gene>
<evidence type="ECO:0000259" key="2">
    <source>
        <dbReference type="Pfam" id="PF22466"/>
    </source>
</evidence>
<dbReference type="InterPro" id="IPR036224">
    <property type="entry name" value="GINS_bundle-like_dom_sf"/>
</dbReference>
<evidence type="ECO:0000256" key="1">
    <source>
        <dbReference type="RuleBase" id="RU367161"/>
    </source>
</evidence>
<sequence length="240" mass="27227">MPKHTTDFSQKYYCVVRLECEMLSFIGTDWTLSLLHAGSYLNIDDILASNERTSCRVRVLLPSLAPLLLSDVKDKMHGEGTNDGYKASDDVPAGKRIELPVWLAIAIGSGRRQILSIDLPPIYRDAFTEVFEADPCVVDLKRKGSMYYMLLCNLLMSGHVRVPQVVATGTKVFQSRLKMIMDASLNASRQDTLSSTAKFDSLEMALFRIGQTDRLQFERWISRHHEKIEALRKVRPVFVK</sequence>
<dbReference type="Proteomes" id="UP000471633">
    <property type="component" value="Unassembled WGS sequence"/>
</dbReference>
<dbReference type="GO" id="GO:0000811">
    <property type="term" value="C:GINS complex"/>
    <property type="evidence" value="ECO:0007669"/>
    <property type="project" value="UniProtKB-UniRule"/>
</dbReference>
<name>A0A6A5E1R6_SCHHA</name>